<reference evidence="1 2" key="1">
    <citation type="submission" date="2021-03" db="EMBL/GenBank/DDBJ databases">
        <title>Genomic Encyclopedia of Type Strains, Phase IV (KMG-IV): sequencing the most valuable type-strain genomes for metagenomic binning, comparative biology and taxonomic classification.</title>
        <authorList>
            <person name="Goeker M."/>
        </authorList>
    </citation>
    <scope>NUCLEOTIDE SEQUENCE [LARGE SCALE GENOMIC DNA]</scope>
    <source>
        <strain evidence="1 2">DSM 26048</strain>
    </source>
</reference>
<dbReference type="Proteomes" id="UP001519287">
    <property type="component" value="Unassembled WGS sequence"/>
</dbReference>
<accession>A0ABS4IW09</accession>
<proteinExistence type="predicted"/>
<gene>
    <name evidence="1" type="ORF">J2Z66_002793</name>
</gene>
<organism evidence="1 2">
    <name type="scientific">Paenibacillus eucommiae</name>
    <dbReference type="NCBI Taxonomy" id="1355755"/>
    <lineage>
        <taxon>Bacteria</taxon>
        <taxon>Bacillati</taxon>
        <taxon>Bacillota</taxon>
        <taxon>Bacilli</taxon>
        <taxon>Bacillales</taxon>
        <taxon>Paenibacillaceae</taxon>
        <taxon>Paenibacillus</taxon>
    </lineage>
</organism>
<sequence length="113" mass="13251">MKKNNESKLQFGLAQITPEGLLFEERSYTNEAMIRCGWFEHASIYGAWEIPILFHSQIHNEVLLFDLQSIEVATSTEVSALQDSRESHLLNTYQDNLQELILIFQKHEINRWN</sequence>
<keyword evidence="2" id="KW-1185">Reference proteome</keyword>
<comment type="caution">
    <text evidence="1">The sequence shown here is derived from an EMBL/GenBank/DDBJ whole genome shotgun (WGS) entry which is preliminary data.</text>
</comment>
<dbReference type="EMBL" id="JAGGLB010000008">
    <property type="protein sequence ID" value="MBP1991186.1"/>
    <property type="molecule type" value="Genomic_DNA"/>
</dbReference>
<protein>
    <submittedName>
        <fullName evidence="1">Uncharacterized protein</fullName>
    </submittedName>
</protein>
<name>A0ABS4IW09_9BACL</name>
<evidence type="ECO:0000313" key="1">
    <source>
        <dbReference type="EMBL" id="MBP1991186.1"/>
    </source>
</evidence>
<evidence type="ECO:0000313" key="2">
    <source>
        <dbReference type="Proteomes" id="UP001519287"/>
    </source>
</evidence>
<dbReference type="RefSeq" id="WP_209971957.1">
    <property type="nucleotide sequence ID" value="NZ_JAGGLB010000008.1"/>
</dbReference>